<proteinExistence type="predicted"/>
<comment type="caution">
    <text evidence="1">The sequence shown here is derived from an EMBL/GenBank/DDBJ whole genome shotgun (WGS) entry which is preliminary data.</text>
</comment>
<keyword evidence="2" id="KW-1185">Reference proteome</keyword>
<evidence type="ECO:0000313" key="1">
    <source>
        <dbReference type="EMBL" id="RUT28036.1"/>
    </source>
</evidence>
<dbReference type="Proteomes" id="UP000272464">
    <property type="component" value="Unassembled WGS sequence"/>
</dbReference>
<reference evidence="1 2" key="1">
    <citation type="submission" date="2018-12" db="EMBL/GenBank/DDBJ databases">
        <authorList>
            <person name="Sun L."/>
            <person name="Chen Z."/>
        </authorList>
    </citation>
    <scope>NUCLEOTIDE SEQUENCE [LARGE SCALE GENOMIC DNA]</scope>
    <source>
        <strain evidence="1 2">3-5-3</strain>
    </source>
</reference>
<dbReference type="OrthoDB" id="9850176at2"/>
<protein>
    <submittedName>
        <fullName evidence="1">Uncharacterized protein</fullName>
    </submittedName>
</protein>
<name>A0A3S1DUN1_9BACL</name>
<organism evidence="1 2">
    <name type="scientific">Paenibacillus zeisoli</name>
    <dbReference type="NCBI Taxonomy" id="2496267"/>
    <lineage>
        <taxon>Bacteria</taxon>
        <taxon>Bacillati</taxon>
        <taxon>Bacillota</taxon>
        <taxon>Bacilli</taxon>
        <taxon>Bacillales</taxon>
        <taxon>Paenibacillaceae</taxon>
        <taxon>Paenibacillus</taxon>
    </lineage>
</organism>
<evidence type="ECO:0000313" key="2">
    <source>
        <dbReference type="Proteomes" id="UP000272464"/>
    </source>
</evidence>
<dbReference type="EMBL" id="RZNX01000012">
    <property type="protein sequence ID" value="RUT28036.1"/>
    <property type="molecule type" value="Genomic_DNA"/>
</dbReference>
<dbReference type="AlphaFoldDB" id="A0A3S1DUN1"/>
<sequence>MSVTVILLVILVPLFSIRPPYKMLLDVFYSRNDEPKINQVKDYFKAEEVKRVDSFTTDLVRTSPHMYGYLVNKKGKSFVVILDQYWKSEVSDSSKDFVLLYPGQSITSLDEETIKRIIGKSPMHLQKSDFSKKYSAEVHHNDEVSTVTVFKLKANNSENLMWINEDLQQILTYKEGKRTLQDF</sequence>
<accession>A0A3S1DUN1</accession>
<gene>
    <name evidence="1" type="ORF">EJP77_18645</name>
</gene>